<evidence type="ECO:0000256" key="4">
    <source>
        <dbReference type="ARBA" id="ARBA00022448"/>
    </source>
</evidence>
<dbReference type="InterPro" id="IPR018393">
    <property type="entry name" value="NADHpl_OxRdtase_5_subgr"/>
</dbReference>
<feature type="transmembrane region" description="Helical" evidence="16">
    <location>
        <begin position="594"/>
        <end position="612"/>
    </location>
</feature>
<dbReference type="InterPro" id="IPR010934">
    <property type="entry name" value="NADH_DH_su5_C"/>
</dbReference>
<evidence type="ECO:0000256" key="5">
    <source>
        <dbReference type="ARBA" id="ARBA00022660"/>
    </source>
</evidence>
<evidence type="ECO:0000256" key="16">
    <source>
        <dbReference type="RuleBase" id="RU003404"/>
    </source>
</evidence>
<dbReference type="Pfam" id="PF06455">
    <property type="entry name" value="NADH5_C"/>
    <property type="match status" value="1"/>
</dbReference>
<comment type="similarity">
    <text evidence="16">Belongs to the complex I subunit 5 family.</text>
</comment>
<evidence type="ECO:0000256" key="6">
    <source>
        <dbReference type="ARBA" id="ARBA00022692"/>
    </source>
</evidence>
<sequence length="613" mass="67853">MHHTSIMMTSSLVIIMLTLMIPIMSTLSPHPLPPNWTNTYVKTSVKTAFFISLLPLFIFLNEGNESIITSWSWMNTMTFDINISFKFDIYSVIFTPVALYVTWSILEFASWYMHADSNINRFFKYLLIFLIAMITLVTANNMFQLFIGWEGVGIMSFLLIGWWYGRMDANTAALQAVLYNRIGDVGLIVAMAWIAMNTNSWEMHQMFITSKNMDLTLPLIGLILAATGKSAQFGLHPWLPSAMEGPTPVSALLHSSTMVVAGIFLLVRMSPLMENNNFALTLCLCLGSITTLFTAICALTQNDIKKIVAFSTSSQLGLMMVTIGLNQPQLAFLHICTHAFFKAMLFLCSGSIIHSLNDEQDIRKMGGMHQLTPFTSSTLTLGSLALTGTPFLAGFFSKDAIVEALNNSYLNAWALVLTLLATSLTAAYSLRIVFFVSMGHPRFPSMSPINENNPSVINPIKRLAWGSIVAGLLITSNMTLVKTPVMTMPLMLKTAAMIVTVIGLLTALELSMMTSKHKSVTPLQTPHLFSNMLGFYPAIMHRMPPTLLLAMGQKIATQTLDMIWLEKIGPKTMQTANLPLISSTSNAQKGVIKTYLVSLLLTLTLILMLPFIL</sequence>
<feature type="transmembrane region" description="Helical" evidence="16">
    <location>
        <begin position="89"/>
        <end position="110"/>
    </location>
</feature>
<dbReference type="PRINTS" id="PR01434">
    <property type="entry name" value="NADHDHGNASE5"/>
</dbReference>
<feature type="transmembrane region" description="Helical" evidence="16">
    <location>
        <begin position="487"/>
        <end position="508"/>
    </location>
</feature>
<feature type="transmembrane region" description="Helical" evidence="16">
    <location>
        <begin position="331"/>
        <end position="353"/>
    </location>
</feature>
<keyword evidence="14 16" id="KW-0472">Membrane</keyword>
<dbReference type="Pfam" id="PF00361">
    <property type="entry name" value="Proton_antipo_M"/>
    <property type="match status" value="1"/>
</dbReference>
<dbReference type="InterPro" id="IPR003945">
    <property type="entry name" value="NU5C-like"/>
</dbReference>
<dbReference type="InterPro" id="IPR001516">
    <property type="entry name" value="Proton_antipo_N"/>
</dbReference>
<feature type="domain" description="NADH dehydrogenase subunit 5 C-terminal" evidence="19">
    <location>
        <begin position="428"/>
        <end position="609"/>
    </location>
</feature>
<dbReference type="AlphaFoldDB" id="A0A0N7AX22"/>
<feature type="transmembrane region" description="Helical" evidence="16">
    <location>
        <begin position="215"/>
        <end position="235"/>
    </location>
</feature>
<evidence type="ECO:0000256" key="9">
    <source>
        <dbReference type="ARBA" id="ARBA00022982"/>
    </source>
</evidence>
<keyword evidence="10 16" id="KW-1133">Transmembrane helix</keyword>
<comment type="function">
    <text evidence="16">Core subunit of the mitochondrial membrane respiratory chain NADH dehydrogenase (Complex I) which catalyzes electron transfer from NADH through the respiratory chain, using ubiquinone as an electron acceptor. Essential for the catalytic activity and assembly of complex I.</text>
</comment>
<evidence type="ECO:0000259" key="17">
    <source>
        <dbReference type="Pfam" id="PF00361"/>
    </source>
</evidence>
<feature type="transmembrane region" description="Helical" evidence="16">
    <location>
        <begin position="307"/>
        <end position="325"/>
    </location>
</feature>
<dbReference type="NCBIfam" id="TIGR01974">
    <property type="entry name" value="NDH_I_L"/>
    <property type="match status" value="1"/>
</dbReference>
<keyword evidence="7" id="KW-0999">Mitochondrion inner membrane</keyword>
<keyword evidence="11 16" id="KW-0520">NAD</keyword>
<dbReference type="Pfam" id="PF00662">
    <property type="entry name" value="Proton_antipo_N"/>
    <property type="match status" value="1"/>
</dbReference>
<gene>
    <name evidence="20" type="primary">ND5</name>
</gene>
<feature type="domain" description="NADH-Ubiquinone oxidoreductase (complex I) chain 5 N-terminal" evidence="18">
    <location>
        <begin position="73"/>
        <end position="123"/>
    </location>
</feature>
<evidence type="ECO:0000256" key="2">
    <source>
        <dbReference type="ARBA" id="ARBA00012944"/>
    </source>
</evidence>
<feature type="transmembrane region" description="Helical" evidence="16">
    <location>
        <begin position="6"/>
        <end position="27"/>
    </location>
</feature>
<evidence type="ECO:0000256" key="14">
    <source>
        <dbReference type="ARBA" id="ARBA00023136"/>
    </source>
</evidence>
<keyword evidence="5" id="KW-0679">Respiratory chain</keyword>
<geneLocation type="mitochondrion" evidence="20"/>
<feature type="transmembrane region" description="Helical" evidence="16">
    <location>
        <begin position="279"/>
        <end position="300"/>
    </location>
</feature>
<dbReference type="GO" id="GO:0003954">
    <property type="term" value="F:NADH dehydrogenase activity"/>
    <property type="evidence" value="ECO:0007669"/>
    <property type="project" value="TreeGrafter"/>
</dbReference>
<dbReference type="PANTHER" id="PTHR42829">
    <property type="entry name" value="NADH-UBIQUINONE OXIDOREDUCTASE CHAIN 5"/>
    <property type="match status" value="1"/>
</dbReference>
<feature type="transmembrane region" description="Helical" evidence="16">
    <location>
        <begin position="177"/>
        <end position="195"/>
    </location>
</feature>
<evidence type="ECO:0000256" key="10">
    <source>
        <dbReference type="ARBA" id="ARBA00022989"/>
    </source>
</evidence>
<evidence type="ECO:0000256" key="11">
    <source>
        <dbReference type="ARBA" id="ARBA00023027"/>
    </source>
</evidence>
<proteinExistence type="inferred from homology"/>
<dbReference type="EC" id="7.1.1.2" evidence="2 16"/>
<feature type="transmembrane region" description="Helical" evidence="16">
    <location>
        <begin position="374"/>
        <end position="393"/>
    </location>
</feature>
<feature type="transmembrane region" description="Helical" evidence="16">
    <location>
        <begin position="413"/>
        <end position="436"/>
    </location>
</feature>
<dbReference type="GO" id="GO:0015990">
    <property type="term" value="P:electron transport coupled proton transport"/>
    <property type="evidence" value="ECO:0007669"/>
    <property type="project" value="TreeGrafter"/>
</dbReference>
<accession>A0A0N7AX22</accession>
<feature type="transmembrane region" description="Helical" evidence="16">
    <location>
        <begin position="463"/>
        <end position="481"/>
    </location>
</feature>
<feature type="transmembrane region" description="Helical" evidence="16">
    <location>
        <begin position="247"/>
        <end position="267"/>
    </location>
</feature>
<dbReference type="PANTHER" id="PTHR42829:SF2">
    <property type="entry name" value="NADH-UBIQUINONE OXIDOREDUCTASE CHAIN 5"/>
    <property type="match status" value="1"/>
</dbReference>
<evidence type="ECO:0000256" key="1">
    <source>
        <dbReference type="ARBA" id="ARBA00004448"/>
    </source>
</evidence>
<dbReference type="GO" id="GO:0008137">
    <property type="term" value="F:NADH dehydrogenase (ubiquinone) activity"/>
    <property type="evidence" value="ECO:0007669"/>
    <property type="project" value="UniProtKB-EC"/>
</dbReference>
<evidence type="ECO:0000256" key="8">
    <source>
        <dbReference type="ARBA" id="ARBA00022967"/>
    </source>
</evidence>
<keyword evidence="4 16" id="KW-0813">Transport</keyword>
<feature type="transmembrane region" description="Helical" evidence="16">
    <location>
        <begin position="122"/>
        <end position="139"/>
    </location>
</feature>
<keyword evidence="13 16" id="KW-0496">Mitochondrion</keyword>
<evidence type="ECO:0000256" key="7">
    <source>
        <dbReference type="ARBA" id="ARBA00022792"/>
    </source>
</evidence>
<comment type="catalytic activity">
    <reaction evidence="15 16">
        <text>a ubiquinone + NADH + 5 H(+)(in) = a ubiquinol + NAD(+) + 4 H(+)(out)</text>
        <dbReference type="Rhea" id="RHEA:29091"/>
        <dbReference type="Rhea" id="RHEA-COMP:9565"/>
        <dbReference type="Rhea" id="RHEA-COMP:9566"/>
        <dbReference type="ChEBI" id="CHEBI:15378"/>
        <dbReference type="ChEBI" id="CHEBI:16389"/>
        <dbReference type="ChEBI" id="CHEBI:17976"/>
        <dbReference type="ChEBI" id="CHEBI:57540"/>
        <dbReference type="ChEBI" id="CHEBI:57945"/>
        <dbReference type="EC" id="7.1.1.2"/>
    </reaction>
</comment>
<dbReference type="GO" id="GO:0042773">
    <property type="term" value="P:ATP synthesis coupled electron transport"/>
    <property type="evidence" value="ECO:0007669"/>
    <property type="project" value="InterPro"/>
</dbReference>
<name>A0A0N7AX22_MICBA</name>
<evidence type="ECO:0000313" key="20">
    <source>
        <dbReference type="EMBL" id="AJW75192.1"/>
    </source>
</evidence>
<feature type="domain" description="NADH:quinone oxidoreductase/Mrp antiporter transmembrane" evidence="17">
    <location>
        <begin position="139"/>
        <end position="422"/>
    </location>
</feature>
<evidence type="ECO:0000256" key="13">
    <source>
        <dbReference type="ARBA" id="ARBA00023128"/>
    </source>
</evidence>
<organism evidence="20">
    <name type="scientific">Microphis brachyurus</name>
    <name type="common">Opossum pipefish</name>
    <name type="synonym">Oostethus brachyurus</name>
    <dbReference type="NCBI Taxonomy" id="161466"/>
    <lineage>
        <taxon>Eukaryota</taxon>
        <taxon>Metazoa</taxon>
        <taxon>Chordata</taxon>
        <taxon>Craniata</taxon>
        <taxon>Vertebrata</taxon>
        <taxon>Euteleostomi</taxon>
        <taxon>Actinopterygii</taxon>
        <taxon>Neopterygii</taxon>
        <taxon>Teleostei</taxon>
        <taxon>Neoteleostei</taxon>
        <taxon>Acanthomorphata</taxon>
        <taxon>Syngnathiaria</taxon>
        <taxon>Syngnathiformes</taxon>
        <taxon>Syngnathoidei</taxon>
        <taxon>Syngnathidae</taxon>
        <taxon>Oostethus</taxon>
    </lineage>
</organism>
<reference evidence="20" key="1">
    <citation type="submission" date="2014-10" db="EMBL/GenBank/DDBJ databases">
        <title>Introduction of universal fish and amphibian primers for long-range PCR amplification and whole mitochondrial genome assembly using next-generation sequencing techniques.</title>
        <authorList>
            <person name="Renshaw M.A."/>
            <person name="Olds B.P."/>
            <person name="Li Y."/>
            <person name="Pfrender M.E."/>
            <person name="Lodge D.M."/>
        </authorList>
    </citation>
    <scope>NUCLEOTIDE SEQUENCE</scope>
</reference>
<feature type="transmembrane region" description="Helical" evidence="16">
    <location>
        <begin position="145"/>
        <end position="165"/>
    </location>
</feature>
<evidence type="ECO:0000259" key="18">
    <source>
        <dbReference type="Pfam" id="PF00662"/>
    </source>
</evidence>
<evidence type="ECO:0000256" key="12">
    <source>
        <dbReference type="ARBA" id="ARBA00023075"/>
    </source>
</evidence>
<keyword evidence="9" id="KW-0249">Electron transport</keyword>
<evidence type="ECO:0000259" key="19">
    <source>
        <dbReference type="Pfam" id="PF06455"/>
    </source>
</evidence>
<keyword evidence="8" id="KW-1278">Translocase</keyword>
<evidence type="ECO:0000256" key="15">
    <source>
        <dbReference type="ARBA" id="ARBA00049551"/>
    </source>
</evidence>
<keyword evidence="12 16" id="KW-0830">Ubiquinone</keyword>
<comment type="subcellular location">
    <subcellularLocation>
        <location evidence="1">Mitochondrion inner membrane</location>
        <topology evidence="1">Multi-pass membrane protein</topology>
    </subcellularLocation>
</comment>
<dbReference type="InterPro" id="IPR001750">
    <property type="entry name" value="ND/Mrp_TM"/>
</dbReference>
<protein>
    <recommendedName>
        <fullName evidence="3 16">NADH-ubiquinone oxidoreductase chain 5</fullName>
        <ecNumber evidence="2 16">7.1.1.2</ecNumber>
    </recommendedName>
</protein>
<evidence type="ECO:0000256" key="3">
    <source>
        <dbReference type="ARBA" id="ARBA00021096"/>
    </source>
</evidence>
<dbReference type="EMBL" id="KP013083">
    <property type="protein sequence ID" value="AJW75192.1"/>
    <property type="molecule type" value="Genomic_DNA"/>
</dbReference>
<keyword evidence="6 16" id="KW-0812">Transmembrane</keyword>
<dbReference type="GO" id="GO:0005743">
    <property type="term" value="C:mitochondrial inner membrane"/>
    <property type="evidence" value="ECO:0007669"/>
    <property type="project" value="UniProtKB-SubCell"/>
</dbReference>